<evidence type="ECO:0000313" key="7">
    <source>
        <dbReference type="EMBL" id="OAQ79706.1"/>
    </source>
</evidence>
<dbReference type="Gene3D" id="3.90.1590.10">
    <property type="entry name" value="glutathione-dependent formaldehyde- activating enzyme (gfa)"/>
    <property type="match status" value="1"/>
</dbReference>
<dbReference type="Proteomes" id="UP000078240">
    <property type="component" value="Unassembled WGS sequence"/>
</dbReference>
<keyword evidence="3" id="KW-0862">Zinc</keyword>
<dbReference type="InterPro" id="IPR011057">
    <property type="entry name" value="Mss4-like_sf"/>
</dbReference>
<feature type="region of interest" description="Disordered" evidence="5">
    <location>
        <begin position="1"/>
        <end position="22"/>
    </location>
</feature>
<dbReference type="InterPro" id="IPR006913">
    <property type="entry name" value="CENP-V/GFA"/>
</dbReference>
<proteinExistence type="inferred from homology"/>
<dbReference type="Pfam" id="PF04828">
    <property type="entry name" value="GFA"/>
    <property type="match status" value="1"/>
</dbReference>
<comment type="similarity">
    <text evidence="1">Belongs to the Gfa family.</text>
</comment>
<protein>
    <submittedName>
        <fullName evidence="7">Glutathione-dependent formaldehyde-activating family gfa protein</fullName>
    </submittedName>
</protein>
<dbReference type="GO" id="GO:0046872">
    <property type="term" value="F:metal ion binding"/>
    <property type="evidence" value="ECO:0007669"/>
    <property type="project" value="UniProtKB-KW"/>
</dbReference>
<evidence type="ECO:0000256" key="2">
    <source>
        <dbReference type="ARBA" id="ARBA00022723"/>
    </source>
</evidence>
<dbReference type="SUPFAM" id="SSF51316">
    <property type="entry name" value="Mss4-like"/>
    <property type="match status" value="1"/>
</dbReference>
<dbReference type="EMBL" id="LSBH01000004">
    <property type="protein sequence ID" value="OAQ79706.1"/>
    <property type="molecule type" value="Genomic_DNA"/>
</dbReference>
<name>A0A179GP62_PURLI</name>
<evidence type="ECO:0000256" key="5">
    <source>
        <dbReference type="SAM" id="MobiDB-lite"/>
    </source>
</evidence>
<gene>
    <name evidence="7" type="ORF">VFPBJ_05291</name>
</gene>
<dbReference type="PANTHER" id="PTHR33337">
    <property type="entry name" value="GFA DOMAIN-CONTAINING PROTEIN"/>
    <property type="match status" value="1"/>
</dbReference>
<sequence>MTSPTWQHRPPYQGPTETSPARKSFTKKLRGACHCGRVVYWLSSDNPLNVKYCHCHDCQVIHGAPLQLAAIFEKANMAFERGVEGLHFYKTDSKAAEHDLPCKVSCGTCGSFILDEGRNMVLVSPSLLTLDTERLRENFDVRQHIFYSRRVKDIPDGKQKWAGLDNKSELLHDD</sequence>
<reference evidence="7 8" key="1">
    <citation type="submission" date="2016-01" db="EMBL/GenBank/DDBJ databases">
        <title>Biosynthesis of antibiotic leucinostatins and their inhibition on Phytophthora in bio-control Purpureocillium lilacinum.</title>
        <authorList>
            <person name="Wang G."/>
            <person name="Liu Z."/>
            <person name="Lin R."/>
            <person name="Li E."/>
            <person name="Mao Z."/>
            <person name="Ling J."/>
            <person name="Yin W."/>
            <person name="Xie B."/>
        </authorList>
    </citation>
    <scope>NUCLEOTIDE SEQUENCE [LARGE SCALE GENOMIC DNA]</scope>
    <source>
        <strain evidence="7">PLBJ-1</strain>
    </source>
</reference>
<evidence type="ECO:0000256" key="1">
    <source>
        <dbReference type="ARBA" id="ARBA00005495"/>
    </source>
</evidence>
<evidence type="ECO:0000259" key="6">
    <source>
        <dbReference type="PROSITE" id="PS51891"/>
    </source>
</evidence>
<accession>A0A179GP62</accession>
<organism evidence="7 8">
    <name type="scientific">Purpureocillium lilacinum</name>
    <name type="common">Paecilomyces lilacinus</name>
    <dbReference type="NCBI Taxonomy" id="33203"/>
    <lineage>
        <taxon>Eukaryota</taxon>
        <taxon>Fungi</taxon>
        <taxon>Dikarya</taxon>
        <taxon>Ascomycota</taxon>
        <taxon>Pezizomycotina</taxon>
        <taxon>Sordariomycetes</taxon>
        <taxon>Hypocreomycetidae</taxon>
        <taxon>Hypocreales</taxon>
        <taxon>Ophiocordycipitaceae</taxon>
        <taxon>Purpureocillium</taxon>
    </lineage>
</organism>
<feature type="domain" description="CENP-V/GFA" evidence="6">
    <location>
        <begin position="29"/>
        <end position="140"/>
    </location>
</feature>
<dbReference type="AlphaFoldDB" id="A0A179GP62"/>
<keyword evidence="2" id="KW-0479">Metal-binding</keyword>
<dbReference type="GO" id="GO:0016846">
    <property type="term" value="F:carbon-sulfur lyase activity"/>
    <property type="evidence" value="ECO:0007669"/>
    <property type="project" value="InterPro"/>
</dbReference>
<evidence type="ECO:0000256" key="3">
    <source>
        <dbReference type="ARBA" id="ARBA00022833"/>
    </source>
</evidence>
<keyword evidence="4" id="KW-0456">Lyase</keyword>
<dbReference type="PANTHER" id="PTHR33337:SF40">
    <property type="entry name" value="CENP-V_GFA DOMAIN-CONTAINING PROTEIN-RELATED"/>
    <property type="match status" value="1"/>
</dbReference>
<dbReference type="PROSITE" id="PS51891">
    <property type="entry name" value="CENP_V_GFA"/>
    <property type="match status" value="1"/>
</dbReference>
<comment type="caution">
    <text evidence="7">The sequence shown here is derived from an EMBL/GenBank/DDBJ whole genome shotgun (WGS) entry which is preliminary data.</text>
</comment>
<evidence type="ECO:0000313" key="8">
    <source>
        <dbReference type="Proteomes" id="UP000078240"/>
    </source>
</evidence>
<evidence type="ECO:0000256" key="4">
    <source>
        <dbReference type="ARBA" id="ARBA00023239"/>
    </source>
</evidence>